<accession>A0A9Q1HZT9</accession>
<proteinExistence type="predicted"/>
<name>A0A9Q1HZT9_CONCO</name>
<feature type="region of interest" description="Disordered" evidence="1">
    <location>
        <begin position="23"/>
        <end position="88"/>
    </location>
</feature>
<sequence length="88" mass="9382">MSAQLCLRKKRAIKAIYLDPTATSTPPHLNAALTKPDIDRPDAVKGMGPTLVLGRVRRAPPAVHTGTKHTSSSPSALTRKDDPNPCVC</sequence>
<feature type="compositionally biased region" description="Basic and acidic residues" evidence="1">
    <location>
        <begin position="78"/>
        <end position="88"/>
    </location>
</feature>
<organism evidence="2 3">
    <name type="scientific">Conger conger</name>
    <name type="common">Conger eel</name>
    <name type="synonym">Muraena conger</name>
    <dbReference type="NCBI Taxonomy" id="82655"/>
    <lineage>
        <taxon>Eukaryota</taxon>
        <taxon>Metazoa</taxon>
        <taxon>Chordata</taxon>
        <taxon>Craniata</taxon>
        <taxon>Vertebrata</taxon>
        <taxon>Euteleostomi</taxon>
        <taxon>Actinopterygii</taxon>
        <taxon>Neopterygii</taxon>
        <taxon>Teleostei</taxon>
        <taxon>Anguilliformes</taxon>
        <taxon>Congridae</taxon>
        <taxon>Conger</taxon>
    </lineage>
</organism>
<dbReference type="EMBL" id="JAFJMO010000006">
    <property type="protein sequence ID" value="KAJ8274116.1"/>
    <property type="molecule type" value="Genomic_DNA"/>
</dbReference>
<protein>
    <submittedName>
        <fullName evidence="2">Uncharacterized protein</fullName>
    </submittedName>
</protein>
<evidence type="ECO:0000313" key="2">
    <source>
        <dbReference type="EMBL" id="KAJ8274116.1"/>
    </source>
</evidence>
<keyword evidence="3" id="KW-1185">Reference proteome</keyword>
<gene>
    <name evidence="2" type="ORF">COCON_G00087410</name>
</gene>
<dbReference type="Proteomes" id="UP001152803">
    <property type="component" value="Unassembled WGS sequence"/>
</dbReference>
<comment type="caution">
    <text evidence="2">The sequence shown here is derived from an EMBL/GenBank/DDBJ whole genome shotgun (WGS) entry which is preliminary data.</text>
</comment>
<reference evidence="2" key="1">
    <citation type="journal article" date="2023" name="Science">
        <title>Genome structures resolve the early diversification of teleost fishes.</title>
        <authorList>
            <person name="Parey E."/>
            <person name="Louis A."/>
            <person name="Montfort J."/>
            <person name="Bouchez O."/>
            <person name="Roques C."/>
            <person name="Iampietro C."/>
            <person name="Lluch J."/>
            <person name="Castinel A."/>
            <person name="Donnadieu C."/>
            <person name="Desvignes T."/>
            <person name="Floi Bucao C."/>
            <person name="Jouanno E."/>
            <person name="Wen M."/>
            <person name="Mejri S."/>
            <person name="Dirks R."/>
            <person name="Jansen H."/>
            <person name="Henkel C."/>
            <person name="Chen W.J."/>
            <person name="Zahm M."/>
            <person name="Cabau C."/>
            <person name="Klopp C."/>
            <person name="Thompson A.W."/>
            <person name="Robinson-Rechavi M."/>
            <person name="Braasch I."/>
            <person name="Lecointre G."/>
            <person name="Bobe J."/>
            <person name="Postlethwait J.H."/>
            <person name="Berthelot C."/>
            <person name="Roest Crollius H."/>
            <person name="Guiguen Y."/>
        </authorList>
    </citation>
    <scope>NUCLEOTIDE SEQUENCE</scope>
    <source>
        <strain evidence="2">Concon-B</strain>
    </source>
</reference>
<evidence type="ECO:0000256" key="1">
    <source>
        <dbReference type="SAM" id="MobiDB-lite"/>
    </source>
</evidence>
<dbReference type="AlphaFoldDB" id="A0A9Q1HZT9"/>
<evidence type="ECO:0000313" key="3">
    <source>
        <dbReference type="Proteomes" id="UP001152803"/>
    </source>
</evidence>